<sequence>MCRQKRPAGTNGGRSSPNLILVNSTDPFSPNNHSSEKAFRKQRAPKKSEKGEENEEEKDEVTVLMISPISVQFGLVTLFVRENHTISNASISCDARRH</sequence>
<name>A0A2T7CCQ2_9POAL</name>
<evidence type="ECO:0000313" key="2">
    <source>
        <dbReference type="EMBL" id="PUZ41121.1"/>
    </source>
</evidence>
<protein>
    <submittedName>
        <fullName evidence="2">Uncharacterized protein</fullName>
    </submittedName>
</protein>
<dbReference type="EMBL" id="CM009757">
    <property type="protein sequence ID" value="PUZ41121.1"/>
    <property type="molecule type" value="Genomic_DNA"/>
</dbReference>
<dbReference type="Proteomes" id="UP000244336">
    <property type="component" value="Chromosome 9"/>
</dbReference>
<evidence type="ECO:0000256" key="1">
    <source>
        <dbReference type="SAM" id="MobiDB-lite"/>
    </source>
</evidence>
<organism evidence="2 3">
    <name type="scientific">Panicum hallii var. hallii</name>
    <dbReference type="NCBI Taxonomy" id="1504633"/>
    <lineage>
        <taxon>Eukaryota</taxon>
        <taxon>Viridiplantae</taxon>
        <taxon>Streptophyta</taxon>
        <taxon>Embryophyta</taxon>
        <taxon>Tracheophyta</taxon>
        <taxon>Spermatophyta</taxon>
        <taxon>Magnoliopsida</taxon>
        <taxon>Liliopsida</taxon>
        <taxon>Poales</taxon>
        <taxon>Poaceae</taxon>
        <taxon>PACMAD clade</taxon>
        <taxon>Panicoideae</taxon>
        <taxon>Panicodae</taxon>
        <taxon>Paniceae</taxon>
        <taxon>Panicinae</taxon>
        <taxon>Panicum</taxon>
        <taxon>Panicum sect. Panicum</taxon>
    </lineage>
</organism>
<proteinExistence type="predicted"/>
<keyword evidence="3" id="KW-1185">Reference proteome</keyword>
<feature type="compositionally biased region" description="Polar residues" evidence="1">
    <location>
        <begin position="13"/>
        <end position="33"/>
    </location>
</feature>
<dbReference type="Gramene" id="PUZ41121">
    <property type="protein sequence ID" value="PUZ41121"/>
    <property type="gene ID" value="GQ55_9G478600"/>
</dbReference>
<feature type="region of interest" description="Disordered" evidence="1">
    <location>
        <begin position="1"/>
        <end position="59"/>
    </location>
</feature>
<accession>A0A2T7CCQ2</accession>
<evidence type="ECO:0000313" key="3">
    <source>
        <dbReference type="Proteomes" id="UP000244336"/>
    </source>
</evidence>
<reference evidence="2 3" key="1">
    <citation type="submission" date="2018-04" db="EMBL/GenBank/DDBJ databases">
        <title>WGS assembly of Panicum hallii var. hallii HAL2.</title>
        <authorList>
            <person name="Lovell J."/>
            <person name="Jenkins J."/>
            <person name="Lowry D."/>
            <person name="Mamidi S."/>
            <person name="Sreedasyam A."/>
            <person name="Weng X."/>
            <person name="Barry K."/>
            <person name="Bonette J."/>
            <person name="Campitelli B."/>
            <person name="Daum C."/>
            <person name="Gordon S."/>
            <person name="Gould B."/>
            <person name="Lipzen A."/>
            <person name="MacQueen A."/>
            <person name="Palacio-Mejia J."/>
            <person name="Plott C."/>
            <person name="Shakirov E."/>
            <person name="Shu S."/>
            <person name="Yoshinaga Y."/>
            <person name="Zane M."/>
            <person name="Rokhsar D."/>
            <person name="Grimwood J."/>
            <person name="Schmutz J."/>
            <person name="Juenger T."/>
        </authorList>
    </citation>
    <scope>NUCLEOTIDE SEQUENCE [LARGE SCALE GENOMIC DNA]</scope>
    <source>
        <strain evidence="3">cv. HAL2</strain>
    </source>
</reference>
<gene>
    <name evidence="2" type="ORF">GQ55_9G478600</name>
</gene>
<dbReference type="AlphaFoldDB" id="A0A2T7CCQ2"/>